<organism evidence="2 3">
    <name type="scientific">Blyttiomyces helicus</name>
    <dbReference type="NCBI Taxonomy" id="388810"/>
    <lineage>
        <taxon>Eukaryota</taxon>
        <taxon>Fungi</taxon>
        <taxon>Fungi incertae sedis</taxon>
        <taxon>Chytridiomycota</taxon>
        <taxon>Chytridiomycota incertae sedis</taxon>
        <taxon>Chytridiomycetes</taxon>
        <taxon>Chytridiomycetes incertae sedis</taxon>
        <taxon>Blyttiomyces</taxon>
    </lineage>
</organism>
<keyword evidence="1" id="KW-0472">Membrane</keyword>
<evidence type="ECO:0000313" key="2">
    <source>
        <dbReference type="EMBL" id="RKO87719.1"/>
    </source>
</evidence>
<keyword evidence="1" id="KW-1133">Transmembrane helix</keyword>
<keyword evidence="3" id="KW-1185">Reference proteome</keyword>
<sequence>MSRSLVSAEAGLGREIGGRGVGSRNTNALWTSKGILAPSTVNRDGVSARSPLDILARVHPLPGSKGEIMSSLRSLAPPSVILALATASIHQPLVVSACLATVAALFTATIIPVVADVFIQRGRSGQDRLKSEKPLM</sequence>
<keyword evidence="1" id="KW-0812">Transmembrane</keyword>
<name>A0A4P9W5M8_9FUNG</name>
<evidence type="ECO:0000313" key="3">
    <source>
        <dbReference type="Proteomes" id="UP000269721"/>
    </source>
</evidence>
<dbReference type="OrthoDB" id="10262326at2759"/>
<proteinExistence type="predicted"/>
<accession>A0A4P9W5M8</accession>
<gene>
    <name evidence="2" type="ORF">BDK51DRAFT_38856</name>
</gene>
<reference evidence="3" key="1">
    <citation type="journal article" date="2018" name="Nat. Microbiol.">
        <title>Leveraging single-cell genomics to expand the fungal tree of life.</title>
        <authorList>
            <person name="Ahrendt S.R."/>
            <person name="Quandt C.A."/>
            <person name="Ciobanu D."/>
            <person name="Clum A."/>
            <person name="Salamov A."/>
            <person name="Andreopoulos B."/>
            <person name="Cheng J.F."/>
            <person name="Woyke T."/>
            <person name="Pelin A."/>
            <person name="Henrissat B."/>
            <person name="Reynolds N.K."/>
            <person name="Benny G.L."/>
            <person name="Smith M.E."/>
            <person name="James T.Y."/>
            <person name="Grigoriev I.V."/>
        </authorList>
    </citation>
    <scope>NUCLEOTIDE SEQUENCE [LARGE SCALE GENOMIC DNA]</scope>
</reference>
<dbReference type="EMBL" id="KZ997203">
    <property type="protein sequence ID" value="RKO87719.1"/>
    <property type="molecule type" value="Genomic_DNA"/>
</dbReference>
<dbReference type="Proteomes" id="UP000269721">
    <property type="component" value="Unassembled WGS sequence"/>
</dbReference>
<protein>
    <submittedName>
        <fullName evidence="2">Uncharacterized protein</fullName>
    </submittedName>
</protein>
<feature type="transmembrane region" description="Helical" evidence="1">
    <location>
        <begin position="99"/>
        <end position="119"/>
    </location>
</feature>
<evidence type="ECO:0000256" key="1">
    <source>
        <dbReference type="SAM" id="Phobius"/>
    </source>
</evidence>
<dbReference type="AlphaFoldDB" id="A0A4P9W5M8"/>